<name>A0A2U7UGQ4_9VIRU</name>
<proteinExistence type="predicted"/>
<reference evidence="1" key="1">
    <citation type="journal article" date="2018" name="Nat. Commun.">
        <title>Diversity and evolution of the emerging Pandoraviridae family.</title>
        <authorList>
            <person name="Legendre M."/>
            <person name="Fabre E."/>
            <person name="Poirot O."/>
            <person name="Jeudy S."/>
            <person name="Lartigue A."/>
            <person name="Alempic J.M."/>
            <person name="Beucher L."/>
            <person name="Philippe N."/>
            <person name="Bertaux L."/>
            <person name="Christo-Foroux E."/>
            <person name="Labadie K."/>
            <person name="Coute Y."/>
            <person name="Abergel C."/>
            <person name="Claverie J.M."/>
        </authorList>
    </citation>
    <scope>NUCLEOTIDE SEQUENCE [LARGE SCALE GENOMIC DNA]</scope>
    <source>
        <strain evidence="1">Macleodensis</strain>
    </source>
</reference>
<gene>
    <name evidence="1" type="ORF">pmac_cds_513</name>
</gene>
<dbReference type="EMBL" id="MG011691">
    <property type="protein sequence ID" value="AVK77201.1"/>
    <property type="molecule type" value="Genomic_DNA"/>
</dbReference>
<sequence>MHQQDQEQPAPLLLAPPEVLVYIVDFISDRDFCAARKAHRVFWVTSDRAVRRRRERHWLRTSPERACAAGRVDIVEFLWRRKRIPRTFDLWQPALAAGDPTLVGIALEQNASKERLDDVRDKLMRQDARDMFLILLGRLPEPVESTIDRAIQLGATGILALLLDVAVRIRPRWWARAAGARGNVDALRILLDRYPWIPLGSVAVRATLHYTPNSVNVLSLIHQRDPMFPWQRVLLCAARRGSMEVINHICCRLVPPALDLKAAIVEAARHGQARAVYFLGQWPVRLQAAVDASDEDGGTAGLHAVVGVHTRRAINPPNATSWPEEPSLDLQAVLERAVERDRLDRASFIIHETQAPIDLQGALAVAQSARMAEMIANAIDDGRRTPSPCVD</sequence>
<dbReference type="RefSeq" id="YP_009481197.1">
    <property type="nucleotide sequence ID" value="NC_037665.1"/>
</dbReference>
<organism evidence="1">
    <name type="scientific">Pandoravirus macleodensis</name>
    <dbReference type="NCBI Taxonomy" id="2107707"/>
    <lineage>
        <taxon>Viruses</taxon>
        <taxon>Pandoravirus</taxon>
    </lineage>
</organism>
<dbReference type="GeneID" id="36841656"/>
<accession>A0A2U7UGQ4</accession>
<dbReference type="Proteomes" id="UP000249758">
    <property type="component" value="Segment"/>
</dbReference>
<dbReference type="KEGG" id="vg:36841656"/>
<evidence type="ECO:0000313" key="1">
    <source>
        <dbReference type="EMBL" id="AVK77201.1"/>
    </source>
</evidence>
<protein>
    <submittedName>
        <fullName evidence="1">Uncharacterized protein</fullName>
    </submittedName>
</protein>
<dbReference type="InterPro" id="IPR036770">
    <property type="entry name" value="Ankyrin_rpt-contain_sf"/>
</dbReference>
<dbReference type="Gene3D" id="1.25.40.20">
    <property type="entry name" value="Ankyrin repeat-containing domain"/>
    <property type="match status" value="1"/>
</dbReference>